<dbReference type="Proteomes" id="UP000507245">
    <property type="component" value="Unassembled WGS sequence"/>
</dbReference>
<keyword evidence="3" id="KW-1185">Reference proteome</keyword>
<accession>A0A6J5W398</accession>
<sequence>MTMTNLTSNYASSIEYDQLHQEQAITIKNTSLKRAYSNDKDKPWVAAPNKKKKKAINPNFNHDNLDDDLNGHLDNNCNDNEDDDNDLNDDDS</sequence>
<proteinExistence type="predicted"/>
<dbReference type="AlphaFoldDB" id="A0A6J5W398"/>
<protein>
    <submittedName>
        <fullName evidence="2">Uncharacterized protein</fullName>
    </submittedName>
</protein>
<name>A0A6J5W398_PRUAR</name>
<feature type="region of interest" description="Disordered" evidence="1">
    <location>
        <begin position="36"/>
        <end position="92"/>
    </location>
</feature>
<gene>
    <name evidence="2" type="ORF">ORAREDHAP_LOCUS5146</name>
</gene>
<dbReference type="EMBL" id="CAEKKB010000001">
    <property type="protein sequence ID" value="CAB4294432.1"/>
    <property type="molecule type" value="Genomic_DNA"/>
</dbReference>
<organism evidence="2 3">
    <name type="scientific">Prunus armeniaca</name>
    <name type="common">Apricot</name>
    <name type="synonym">Armeniaca vulgaris</name>
    <dbReference type="NCBI Taxonomy" id="36596"/>
    <lineage>
        <taxon>Eukaryota</taxon>
        <taxon>Viridiplantae</taxon>
        <taxon>Streptophyta</taxon>
        <taxon>Embryophyta</taxon>
        <taxon>Tracheophyta</taxon>
        <taxon>Spermatophyta</taxon>
        <taxon>Magnoliopsida</taxon>
        <taxon>eudicotyledons</taxon>
        <taxon>Gunneridae</taxon>
        <taxon>Pentapetalae</taxon>
        <taxon>rosids</taxon>
        <taxon>fabids</taxon>
        <taxon>Rosales</taxon>
        <taxon>Rosaceae</taxon>
        <taxon>Amygdaloideae</taxon>
        <taxon>Amygdaleae</taxon>
        <taxon>Prunus</taxon>
    </lineage>
</organism>
<reference evidence="3" key="1">
    <citation type="journal article" date="2020" name="Genome Biol.">
        <title>Gamete binning: chromosome-level and haplotype-resolved genome assembly enabled by high-throughput single-cell sequencing of gamete genomes.</title>
        <authorList>
            <person name="Campoy J.A."/>
            <person name="Sun H."/>
            <person name="Goel M."/>
            <person name="Jiao W.-B."/>
            <person name="Folz-Donahue K."/>
            <person name="Wang N."/>
            <person name="Rubio M."/>
            <person name="Liu C."/>
            <person name="Kukat C."/>
            <person name="Ruiz D."/>
            <person name="Huettel B."/>
            <person name="Schneeberger K."/>
        </authorList>
    </citation>
    <scope>NUCLEOTIDE SEQUENCE [LARGE SCALE GENOMIC DNA]</scope>
    <source>
        <strain evidence="3">cv. Rojo Pasion</strain>
    </source>
</reference>
<evidence type="ECO:0000313" key="2">
    <source>
        <dbReference type="EMBL" id="CAB4294432.1"/>
    </source>
</evidence>
<dbReference type="OrthoDB" id="10463714at2759"/>
<feature type="compositionally biased region" description="Acidic residues" evidence="1">
    <location>
        <begin position="79"/>
        <end position="92"/>
    </location>
</feature>
<evidence type="ECO:0000256" key="1">
    <source>
        <dbReference type="SAM" id="MobiDB-lite"/>
    </source>
</evidence>
<evidence type="ECO:0000313" key="3">
    <source>
        <dbReference type="Proteomes" id="UP000507245"/>
    </source>
</evidence>